<feature type="compositionally biased region" description="Low complexity" evidence="1">
    <location>
        <begin position="127"/>
        <end position="140"/>
    </location>
</feature>
<dbReference type="AlphaFoldDB" id="A0A8R1IPB9"/>
<reference evidence="3" key="1">
    <citation type="submission" date="2010-08" db="EMBL/GenBank/DDBJ databases">
        <authorList>
            <consortium name="Caenorhabditis japonica Sequencing Consortium"/>
            <person name="Wilson R.K."/>
        </authorList>
    </citation>
    <scope>NUCLEOTIDE SEQUENCE [LARGE SCALE GENOMIC DNA]</scope>
    <source>
        <strain evidence="3">DF5081</strain>
    </source>
</reference>
<evidence type="ECO:0000313" key="3">
    <source>
        <dbReference type="Proteomes" id="UP000005237"/>
    </source>
</evidence>
<keyword evidence="3" id="KW-1185">Reference proteome</keyword>
<protein>
    <submittedName>
        <fullName evidence="2">Uncharacterized protein</fullName>
    </submittedName>
</protein>
<evidence type="ECO:0000313" key="2">
    <source>
        <dbReference type="EnsemblMetazoa" id="CJA38864.1"/>
    </source>
</evidence>
<feature type="compositionally biased region" description="Polar residues" evidence="1">
    <location>
        <begin position="21"/>
        <end position="38"/>
    </location>
</feature>
<proteinExistence type="predicted"/>
<feature type="region of interest" description="Disordered" evidence="1">
    <location>
        <begin position="127"/>
        <end position="147"/>
    </location>
</feature>
<reference evidence="2" key="2">
    <citation type="submission" date="2022-06" db="UniProtKB">
        <authorList>
            <consortium name="EnsemblMetazoa"/>
        </authorList>
    </citation>
    <scope>IDENTIFICATION</scope>
    <source>
        <strain evidence="2">DF5081</strain>
    </source>
</reference>
<organism evidence="2 3">
    <name type="scientific">Caenorhabditis japonica</name>
    <dbReference type="NCBI Taxonomy" id="281687"/>
    <lineage>
        <taxon>Eukaryota</taxon>
        <taxon>Metazoa</taxon>
        <taxon>Ecdysozoa</taxon>
        <taxon>Nematoda</taxon>
        <taxon>Chromadorea</taxon>
        <taxon>Rhabditida</taxon>
        <taxon>Rhabditina</taxon>
        <taxon>Rhabditomorpha</taxon>
        <taxon>Rhabditoidea</taxon>
        <taxon>Rhabditidae</taxon>
        <taxon>Peloderinae</taxon>
        <taxon>Caenorhabditis</taxon>
    </lineage>
</organism>
<name>A0A8R1IPB9_CAEJA</name>
<dbReference type="EnsemblMetazoa" id="CJA38864.1">
    <property type="protein sequence ID" value="CJA38864.1"/>
    <property type="gene ID" value="WBGene00214711"/>
</dbReference>
<evidence type="ECO:0000256" key="1">
    <source>
        <dbReference type="SAM" id="MobiDB-lite"/>
    </source>
</evidence>
<feature type="compositionally biased region" description="Basic and acidic residues" evidence="1">
    <location>
        <begin position="1"/>
        <end position="20"/>
    </location>
</feature>
<feature type="region of interest" description="Disordered" evidence="1">
    <location>
        <begin position="1"/>
        <end position="39"/>
    </location>
</feature>
<accession>A0A8R1IPB9</accession>
<sequence>MILREKRLISQNSHTRERTDVSTQTAAGERPSTATSFNEFVKKEGNFPESTSSSEDPLCTGGTSFDATATATVATNLAADILGLLPNFDVTSGLDLATAAAAAATATSNLGYNPFYGFGGLTGSLDDSSSSGTSTNSGFTPHSAPPISNNANPFATHGFFDNSAPNTGVVHNQPFRFV</sequence>
<dbReference type="Proteomes" id="UP000005237">
    <property type="component" value="Unassembled WGS sequence"/>
</dbReference>